<evidence type="ECO:0000313" key="4">
    <source>
        <dbReference type="Proteomes" id="UP000440304"/>
    </source>
</evidence>
<reference evidence="3 4" key="1">
    <citation type="submission" date="2019-12" db="EMBL/GenBank/DDBJ databases">
        <title>Shinella granuli gen. nov., sp. nov., and proposal of the reclassification of Zoogloea ramigera ATCC 19623 as Shinella zoogloeoides sp. nov.</title>
        <authorList>
            <person name="Gao J."/>
        </authorList>
    </citation>
    <scope>NUCLEOTIDE SEQUENCE [LARGE SCALE GENOMIC DNA]</scope>
    <source>
        <strain evidence="3 4">DSM 287</strain>
    </source>
</reference>
<protein>
    <submittedName>
        <fullName evidence="3">M15 family peptidase</fullName>
    </submittedName>
</protein>
<dbReference type="AlphaFoldDB" id="A0A6N8T8U2"/>
<dbReference type="Pfam" id="PF13539">
    <property type="entry name" value="Peptidase_M15_4"/>
    <property type="match status" value="1"/>
</dbReference>
<accession>A0A6N8T8U2</accession>
<feature type="signal peptide" evidence="1">
    <location>
        <begin position="1"/>
        <end position="29"/>
    </location>
</feature>
<organism evidence="3 4">
    <name type="scientific">Shinella zoogloeoides</name>
    <name type="common">Crabtreella saccharophila</name>
    <dbReference type="NCBI Taxonomy" id="352475"/>
    <lineage>
        <taxon>Bacteria</taxon>
        <taxon>Pseudomonadati</taxon>
        <taxon>Pseudomonadota</taxon>
        <taxon>Alphaproteobacteria</taxon>
        <taxon>Hyphomicrobiales</taxon>
        <taxon>Rhizobiaceae</taxon>
        <taxon>Shinella</taxon>
    </lineage>
</organism>
<keyword evidence="1" id="KW-0732">Signal</keyword>
<dbReference type="OrthoDB" id="9799970at2"/>
<proteinExistence type="predicted"/>
<name>A0A6N8T8U2_SHIZO</name>
<feature type="domain" description="Peptidase M15C" evidence="2">
    <location>
        <begin position="185"/>
        <end position="254"/>
    </location>
</feature>
<dbReference type="InterPro" id="IPR039561">
    <property type="entry name" value="Peptidase_M15C"/>
</dbReference>
<gene>
    <name evidence="3" type="ORF">GR156_01580</name>
</gene>
<comment type="caution">
    <text evidence="3">The sequence shown here is derived from an EMBL/GenBank/DDBJ whole genome shotgun (WGS) entry which is preliminary data.</text>
</comment>
<dbReference type="SUPFAM" id="SSF55166">
    <property type="entry name" value="Hedgehog/DD-peptidase"/>
    <property type="match status" value="1"/>
</dbReference>
<dbReference type="Proteomes" id="UP000440304">
    <property type="component" value="Unassembled WGS sequence"/>
</dbReference>
<dbReference type="Gene3D" id="3.30.1380.10">
    <property type="match status" value="1"/>
</dbReference>
<dbReference type="EMBL" id="WUML01000001">
    <property type="protein sequence ID" value="MXN98980.1"/>
    <property type="molecule type" value="Genomic_DNA"/>
</dbReference>
<sequence>MATISTSRWTKRGLAVTVALAAGLSAAGAAEPDLAARLDLLVGAYPESLSGVEGNRLVFRDGGPPLEIDDGKAKDHQAALAAGDVEDSLRQLYPLGACDGKPAVDDDPGRIRSDALMMRLYGKSAKAVAADLVAVDWFGETLRVTKRQGAAAALEKVRDALAEKPELKRYLAPSAGTFNWRKVSGAPNMSVHSFGAAIDLNTKFADYWVWSGGKPGRVPKYANKYPLEIVEIFERYGFVWGGRWYHYDTMHFEYRPELIAIAKAAGASACR</sequence>
<dbReference type="InterPro" id="IPR009045">
    <property type="entry name" value="Zn_M74/Hedgehog-like"/>
</dbReference>
<dbReference type="GO" id="GO:0008233">
    <property type="term" value="F:peptidase activity"/>
    <property type="evidence" value="ECO:0007669"/>
    <property type="project" value="InterPro"/>
</dbReference>
<evidence type="ECO:0000313" key="3">
    <source>
        <dbReference type="EMBL" id="MXN98980.1"/>
    </source>
</evidence>
<evidence type="ECO:0000259" key="2">
    <source>
        <dbReference type="Pfam" id="PF13539"/>
    </source>
</evidence>
<evidence type="ECO:0000256" key="1">
    <source>
        <dbReference type="SAM" id="SignalP"/>
    </source>
</evidence>
<feature type="chain" id="PRO_5026689600" evidence="1">
    <location>
        <begin position="30"/>
        <end position="271"/>
    </location>
</feature>